<dbReference type="Pfam" id="PF12796">
    <property type="entry name" value="Ank_2"/>
    <property type="match status" value="1"/>
</dbReference>
<evidence type="ECO:0000313" key="6">
    <source>
        <dbReference type="EMBL" id="CRL29722.1"/>
    </source>
</evidence>
<dbReference type="PANTHER" id="PTHR24198:SF165">
    <property type="entry name" value="ANKYRIN REPEAT-CONTAINING PROTEIN-RELATED"/>
    <property type="match status" value="1"/>
</dbReference>
<evidence type="ECO:0000313" key="7">
    <source>
        <dbReference type="Proteomes" id="UP000053732"/>
    </source>
</evidence>
<dbReference type="PROSITE" id="PS50088">
    <property type="entry name" value="ANK_REPEAT"/>
    <property type="match status" value="1"/>
</dbReference>
<evidence type="ECO:0000256" key="1">
    <source>
        <dbReference type="ARBA" id="ARBA00022737"/>
    </source>
</evidence>
<evidence type="ECO:0000259" key="5">
    <source>
        <dbReference type="PROSITE" id="PS50181"/>
    </source>
</evidence>
<feature type="chain" id="PRO_5005195975" evidence="4">
    <location>
        <begin position="17"/>
        <end position="405"/>
    </location>
</feature>
<keyword evidence="4" id="KW-0732">Signal</keyword>
<feature type="domain" description="F-box" evidence="5">
    <location>
        <begin position="33"/>
        <end position="79"/>
    </location>
</feature>
<organism evidence="6 7">
    <name type="scientific">Penicillium camemberti (strain FM 013)</name>
    <dbReference type="NCBI Taxonomy" id="1429867"/>
    <lineage>
        <taxon>Eukaryota</taxon>
        <taxon>Fungi</taxon>
        <taxon>Dikarya</taxon>
        <taxon>Ascomycota</taxon>
        <taxon>Pezizomycotina</taxon>
        <taxon>Eurotiomycetes</taxon>
        <taxon>Eurotiomycetidae</taxon>
        <taxon>Eurotiales</taxon>
        <taxon>Aspergillaceae</taxon>
        <taxon>Penicillium</taxon>
    </lineage>
</organism>
<dbReference type="InterPro" id="IPR002110">
    <property type="entry name" value="Ankyrin_rpt"/>
</dbReference>
<proteinExistence type="predicted"/>
<dbReference type="SUPFAM" id="SSF48403">
    <property type="entry name" value="Ankyrin repeat"/>
    <property type="match status" value="1"/>
</dbReference>
<protein>
    <submittedName>
        <fullName evidence="6">Cyclin-like F-box</fullName>
    </submittedName>
</protein>
<name>A0A0G4PU88_PENC3</name>
<dbReference type="EMBL" id="HG793172">
    <property type="protein sequence ID" value="CRL29722.1"/>
    <property type="molecule type" value="Genomic_DNA"/>
</dbReference>
<evidence type="ECO:0000256" key="2">
    <source>
        <dbReference type="ARBA" id="ARBA00023043"/>
    </source>
</evidence>
<dbReference type="InterPro" id="IPR001810">
    <property type="entry name" value="F-box_dom"/>
</dbReference>
<dbReference type="Gene3D" id="1.25.40.20">
    <property type="entry name" value="Ankyrin repeat-containing domain"/>
    <property type="match status" value="1"/>
</dbReference>
<sequence length="405" mass="45185">MSHLSFFPSLAQLVSSSLWQTLRLLQTLTSSANMSLVNLPTELILMIESNLDSPKDLNSLIRTSPRFALVFGDKLYKNRTAHEHAYIIIWAAKRGLDGTIRKCLNAGAKITRRDRFGSHLADRDAPEVLNVIPRHPKSHPLTTAAEIGSLSCVRLLLDQGVNPNLLDEHYETPMRQAAGSGHVLIVELLLSHDEAAFTGAFKLRRPLKLAAARGHLTVIKSIFSFLERGDRNLAVKDAAQIILYEGLWHRKEDIVTYALEKGADVNDENSEFVLRFAPDLRPDELPERPRPKILQGHKIGVKIRGMITNGWSHNTPNTLHAALLGGHGNLIQLILDHGFEMTRVKPILQDAIFRENTQIVSQLTNLGVTLTSEMFHESLDGVDPELKGFLETRMGKIVKELGLET</sequence>
<evidence type="ECO:0000256" key="4">
    <source>
        <dbReference type="SAM" id="SignalP"/>
    </source>
</evidence>
<dbReference type="AlphaFoldDB" id="A0A0G4PU88"/>
<keyword evidence="7" id="KW-1185">Reference proteome</keyword>
<evidence type="ECO:0000256" key="3">
    <source>
        <dbReference type="PROSITE-ProRule" id="PRU00023"/>
    </source>
</evidence>
<dbReference type="Proteomes" id="UP000053732">
    <property type="component" value="Unassembled WGS sequence"/>
</dbReference>
<reference evidence="6 7" key="1">
    <citation type="journal article" date="2014" name="Nat. Commun.">
        <title>Multiple recent horizontal transfers of a large genomic region in cheese making fungi.</title>
        <authorList>
            <person name="Cheeseman K."/>
            <person name="Ropars J."/>
            <person name="Renault P."/>
            <person name="Dupont J."/>
            <person name="Gouzy J."/>
            <person name="Branca A."/>
            <person name="Abraham A.L."/>
            <person name="Ceppi M."/>
            <person name="Conseiller E."/>
            <person name="Debuchy R."/>
            <person name="Malagnac F."/>
            <person name="Goarin A."/>
            <person name="Silar P."/>
            <person name="Lacoste S."/>
            <person name="Sallet E."/>
            <person name="Bensimon A."/>
            <person name="Giraud T."/>
            <person name="Brygoo Y."/>
        </authorList>
    </citation>
    <scope>NUCLEOTIDE SEQUENCE [LARGE SCALE GENOMIC DNA]</scope>
    <source>
        <strain evidence="7">FM 013</strain>
    </source>
</reference>
<keyword evidence="2 3" id="KW-0040">ANK repeat</keyword>
<feature type="signal peptide" evidence="4">
    <location>
        <begin position="1"/>
        <end position="16"/>
    </location>
</feature>
<dbReference type="PROSITE" id="PS50181">
    <property type="entry name" value="FBOX"/>
    <property type="match status" value="1"/>
</dbReference>
<keyword evidence="1" id="KW-0677">Repeat</keyword>
<dbReference type="STRING" id="1429867.A0A0G4PU88"/>
<dbReference type="PANTHER" id="PTHR24198">
    <property type="entry name" value="ANKYRIN REPEAT AND PROTEIN KINASE DOMAIN-CONTAINING PROTEIN"/>
    <property type="match status" value="1"/>
</dbReference>
<dbReference type="InterPro" id="IPR036770">
    <property type="entry name" value="Ankyrin_rpt-contain_sf"/>
</dbReference>
<accession>A0A0G4PU88</accession>
<dbReference type="SMART" id="SM00248">
    <property type="entry name" value="ANK"/>
    <property type="match status" value="6"/>
</dbReference>
<feature type="repeat" description="ANK" evidence="3">
    <location>
        <begin position="136"/>
        <end position="168"/>
    </location>
</feature>
<gene>
    <name evidence="6" type="ORF">PCAMFM013_S039g000031</name>
</gene>